<organism evidence="10 11">
    <name type="scientific">Kalanchoe fedtschenkoi</name>
    <name type="common">Lavender scallops</name>
    <name type="synonym">South American air plant</name>
    <dbReference type="NCBI Taxonomy" id="63787"/>
    <lineage>
        <taxon>Eukaryota</taxon>
        <taxon>Viridiplantae</taxon>
        <taxon>Streptophyta</taxon>
        <taxon>Embryophyta</taxon>
        <taxon>Tracheophyta</taxon>
        <taxon>Spermatophyta</taxon>
        <taxon>Magnoliopsida</taxon>
        <taxon>eudicotyledons</taxon>
        <taxon>Gunneridae</taxon>
        <taxon>Pentapetalae</taxon>
        <taxon>Saxifragales</taxon>
        <taxon>Crassulaceae</taxon>
        <taxon>Kalanchoe</taxon>
    </lineage>
</organism>
<evidence type="ECO:0000313" key="10">
    <source>
        <dbReference type="EnsemblPlants" id="Kaladp0040s0649.1.v1.1"/>
    </source>
</evidence>
<keyword evidence="4 7" id="KW-0240">DNA-directed RNA polymerase</keyword>
<dbReference type="Gene3D" id="1.10.10.10">
    <property type="entry name" value="Winged helix-like DNA-binding domain superfamily/Winged helix DNA-binding domain"/>
    <property type="match status" value="4"/>
</dbReference>
<evidence type="ECO:0000259" key="9">
    <source>
        <dbReference type="Pfam" id="PF08221"/>
    </source>
</evidence>
<comment type="subcellular location">
    <subcellularLocation>
        <location evidence="1 7">Nucleus</location>
    </subcellularLocation>
</comment>
<evidence type="ECO:0000256" key="4">
    <source>
        <dbReference type="ARBA" id="ARBA00022478"/>
    </source>
</evidence>
<evidence type="ECO:0000256" key="7">
    <source>
        <dbReference type="RuleBase" id="RU367076"/>
    </source>
</evidence>
<evidence type="ECO:0000256" key="6">
    <source>
        <dbReference type="ARBA" id="ARBA00023242"/>
    </source>
</evidence>
<evidence type="ECO:0000259" key="8">
    <source>
        <dbReference type="Pfam" id="PF05645"/>
    </source>
</evidence>
<dbReference type="GO" id="GO:0006351">
    <property type="term" value="P:DNA-templated transcription"/>
    <property type="evidence" value="ECO:0007669"/>
    <property type="project" value="InterPro"/>
</dbReference>
<dbReference type="Gramene" id="Kaladp0040s0649.1.v1.1">
    <property type="protein sequence ID" value="Kaladp0040s0649.1.v1.1"/>
    <property type="gene ID" value="Kaladp0040s0649.v1.1"/>
</dbReference>
<dbReference type="InterPro" id="IPR039748">
    <property type="entry name" value="RPC3"/>
</dbReference>
<feature type="domain" description="RNA polymerase III subunit RPC82-related helix-turn-helix" evidence="9">
    <location>
        <begin position="9"/>
        <end position="65"/>
    </location>
</feature>
<evidence type="ECO:0000256" key="1">
    <source>
        <dbReference type="ARBA" id="ARBA00004123"/>
    </source>
</evidence>
<dbReference type="GO" id="GO:0005666">
    <property type="term" value="C:RNA polymerase III complex"/>
    <property type="evidence" value="ECO:0007669"/>
    <property type="project" value="UniProtKB-UniRule"/>
</dbReference>
<evidence type="ECO:0000313" key="11">
    <source>
        <dbReference type="Proteomes" id="UP000594263"/>
    </source>
</evidence>
<dbReference type="Pfam" id="PF05645">
    <property type="entry name" value="RNA_pol_Rpc82"/>
    <property type="match status" value="1"/>
</dbReference>
<dbReference type="EnsemblPlants" id="Kaladp0040s0649.1.v1.1">
    <property type="protein sequence ID" value="Kaladp0040s0649.1.v1.1"/>
    <property type="gene ID" value="Kaladp0040s0649.v1.1"/>
</dbReference>
<dbReference type="FunFam" id="1.10.10.10:FF:000218">
    <property type="entry name" value="DNA-directed RNA polymerase III subunit RPC3"/>
    <property type="match status" value="1"/>
</dbReference>
<dbReference type="InterPro" id="IPR036388">
    <property type="entry name" value="WH-like_DNA-bd_sf"/>
</dbReference>
<keyword evidence="5 7" id="KW-0804">Transcription</keyword>
<dbReference type="InterPro" id="IPR013197">
    <property type="entry name" value="RNA_pol_III_RPC82-rel_HTH"/>
</dbReference>
<comment type="function">
    <text evidence="7">DNA-dependent RNA polymerase catalyzes the transcription of DNA into RNA using the four ribonucleoside triphosphates as substrates. Specific core component of RNA polymerase III which synthesizes small RNAs, such as 5S rRNA and tRNAs.</text>
</comment>
<dbReference type="AlphaFoldDB" id="A0A7N0TQ09"/>
<keyword evidence="11" id="KW-1185">Reference proteome</keyword>
<accession>A0A7N0TQ09</accession>
<dbReference type="Pfam" id="PF08221">
    <property type="entry name" value="HTH_9"/>
    <property type="match status" value="1"/>
</dbReference>
<evidence type="ECO:0000256" key="2">
    <source>
        <dbReference type="ARBA" id="ARBA00007206"/>
    </source>
</evidence>
<dbReference type="InterPro" id="IPR008806">
    <property type="entry name" value="RNA_pol_III_Rpc82_C"/>
</dbReference>
<dbReference type="OMA" id="GQYVVHM"/>
<keyword evidence="6 7" id="KW-0539">Nucleus</keyword>
<evidence type="ECO:0000256" key="3">
    <source>
        <dbReference type="ARBA" id="ARBA00016689"/>
    </source>
</evidence>
<dbReference type="PANTHER" id="PTHR12949">
    <property type="entry name" value="RNA POLYMERASE III DNA DIRECTED -RELATED"/>
    <property type="match status" value="1"/>
</dbReference>
<comment type="subunit">
    <text evidence="7">Component of the RNA polymerase III (Pol III) complex consisting of 17 subunits.</text>
</comment>
<protein>
    <recommendedName>
        <fullName evidence="3 7">DNA-directed RNA polymerase III subunit RPC3</fullName>
        <shortName evidence="7">RNA polymerase III subunit C3</shortName>
    </recommendedName>
</protein>
<dbReference type="GO" id="GO:0003697">
    <property type="term" value="F:single-stranded DNA binding"/>
    <property type="evidence" value="ECO:0007669"/>
    <property type="project" value="UniProtKB-UniRule"/>
</dbReference>
<feature type="domain" description="RNA polymerase III Rpc82 C -terminal" evidence="8">
    <location>
        <begin position="150"/>
        <end position="341"/>
    </location>
</feature>
<proteinExistence type="inferred from homology"/>
<comment type="similarity">
    <text evidence="2 7">Belongs to the eukaryotic RPC3/POLR3C RNA polymerase subunit family.</text>
</comment>
<evidence type="ECO:0000256" key="5">
    <source>
        <dbReference type="ARBA" id="ARBA00023163"/>
    </source>
</evidence>
<name>A0A7N0TQ09_KALFE</name>
<reference evidence="10" key="1">
    <citation type="submission" date="2021-01" db="UniProtKB">
        <authorList>
            <consortium name="EnsemblPlants"/>
        </authorList>
    </citation>
    <scope>IDENTIFICATION</scope>
</reference>
<dbReference type="PANTHER" id="PTHR12949:SF0">
    <property type="entry name" value="DNA-DIRECTED RNA POLYMERASE III SUBUNIT RPC3"/>
    <property type="match status" value="1"/>
</dbReference>
<dbReference type="FunFam" id="1.10.10.10:FF:000515">
    <property type="entry name" value="DNA-directed RNA polymerase III subunit rpc3"/>
    <property type="match status" value="1"/>
</dbReference>
<dbReference type="Proteomes" id="UP000594263">
    <property type="component" value="Unplaced"/>
</dbReference>
<sequence length="523" mass="59783">MSTQRGIRLAVHLIDSHFGHLVSKVCECLLLKGSLTLNQIVSNTGLPRPDVKKCLLVLIQHNCIQPFTLEQRGGFEEGNNVSIHYTPLFDNILHRLRFSKFVLLVMNKLGKECADLLQGLLEHGRLTMELIIRRAAESTKTEAPDAVHDAFKRLVGARFVERCPDSEPFIELPTDEEATTKNRRSKFAKVVPQTIEQRAIAAAIPMEAKRFLISCDTGSEDTTETDKDAPSILSAGEKRKRDFSEIDDELGAAGFQKEVLWRPNFEEFVRCLRHKACIVHERLRLDEGAAIVLSAMLESSRNPEGGAVSRYSVPMSLNAIYEEVMRTEVGRTMTLDHVRTSLDQLGCTKNADDLYSVDLSNLIQLCRNEEVESFMLKKYGGVAYMIFRLLSKESRFFETDKISQDILKEKVETQKILFQMWQDNYLSMEKISTPAPKTNHFLLWRINQDLVWKQVLDGMYHAALNLINRVSFELNKEQELRELPSSRITGVLVSRKARLLKIRYCLESSLMRLDDAIMLFHDF</sequence>